<proteinExistence type="predicted"/>
<dbReference type="AlphaFoldDB" id="A0A1H9GLY6"/>
<name>A0A1H9GLY6_9BACT</name>
<sequence>MKRNIIRFALCAGVLFTVFSCGADYLDINENPNVATRPPLDGLLAEASYNTALNQQRVSGSHAAFFVQYLASPNEANTTDIYLEVSGSSAWSNLYNTMTNVYDLIRFGEEDGAQAHVGIGKVLMAINLGLVVDNWGNAPYTDAFSGETLRPTYDSAEDLYQTIFTLLDEAENALDAFDGTPRIKSGSDFIFEVTGNDDLDPWRKTISALRARYLNHLSETGQYDAAAVLAAVDDSFTSTDDDADLKTFLVRNPWAQVAVNNDALLLGGWLSEQFVDALNGTTFGVADPRLPLLTDTTIFGDYRGTPNGVGRTGDGTQPDETYLQSDKGPAAVDASLDIITFMELKFIEAEAALATGSQERADAAFRTGIRASMNELGVAADAIEAYLTDAYGEEDEDIDRDDIFREKYVALFLHPETWVDARRYDYAYEDFTLAANAAIATFPARLQYPNTELDRNRANTPTVTLTDALFWDQ</sequence>
<dbReference type="InterPro" id="IPR041662">
    <property type="entry name" value="SusD-like_2"/>
</dbReference>
<dbReference type="Gene3D" id="1.25.40.390">
    <property type="match status" value="1"/>
</dbReference>
<accession>A0A1H9GLY6</accession>
<dbReference type="EMBL" id="FOFB01000011">
    <property type="protein sequence ID" value="SEQ50938.1"/>
    <property type="molecule type" value="Genomic_DNA"/>
</dbReference>
<gene>
    <name evidence="2" type="ORF">SAMN05444359_11111</name>
</gene>
<keyword evidence="3" id="KW-1185">Reference proteome</keyword>
<dbReference type="Proteomes" id="UP000199021">
    <property type="component" value="Unassembled WGS sequence"/>
</dbReference>
<dbReference type="InParanoid" id="A0A1H9GLY6"/>
<dbReference type="STRING" id="478744.SAMN05444359_11111"/>
<feature type="signal peptide" evidence="1">
    <location>
        <begin position="1"/>
        <end position="23"/>
    </location>
</feature>
<dbReference type="SUPFAM" id="SSF48452">
    <property type="entry name" value="TPR-like"/>
    <property type="match status" value="1"/>
</dbReference>
<dbReference type="Pfam" id="PF12771">
    <property type="entry name" value="SusD-like_2"/>
    <property type="match status" value="1"/>
</dbReference>
<evidence type="ECO:0000256" key="1">
    <source>
        <dbReference type="SAM" id="SignalP"/>
    </source>
</evidence>
<evidence type="ECO:0000313" key="3">
    <source>
        <dbReference type="Proteomes" id="UP000199021"/>
    </source>
</evidence>
<keyword evidence="1" id="KW-0732">Signal</keyword>
<feature type="chain" id="PRO_5011743691" evidence="1">
    <location>
        <begin position="24"/>
        <end position="473"/>
    </location>
</feature>
<reference evidence="3" key="1">
    <citation type="submission" date="2016-10" db="EMBL/GenBank/DDBJ databases">
        <authorList>
            <person name="Varghese N."/>
            <person name="Submissions S."/>
        </authorList>
    </citation>
    <scope>NUCLEOTIDE SEQUENCE [LARGE SCALE GENOMIC DNA]</scope>
    <source>
        <strain evidence="3">DSM 24740</strain>
    </source>
</reference>
<dbReference type="OrthoDB" id="622163at2"/>
<dbReference type="InterPro" id="IPR011990">
    <property type="entry name" value="TPR-like_helical_dom_sf"/>
</dbReference>
<evidence type="ECO:0000313" key="2">
    <source>
        <dbReference type="EMBL" id="SEQ50938.1"/>
    </source>
</evidence>
<protein>
    <submittedName>
        <fullName evidence="2">Starch-binding associating with outer membrane</fullName>
    </submittedName>
</protein>
<organism evidence="2 3">
    <name type="scientific">Neolewinella agarilytica</name>
    <dbReference type="NCBI Taxonomy" id="478744"/>
    <lineage>
        <taxon>Bacteria</taxon>
        <taxon>Pseudomonadati</taxon>
        <taxon>Bacteroidota</taxon>
        <taxon>Saprospiria</taxon>
        <taxon>Saprospirales</taxon>
        <taxon>Lewinellaceae</taxon>
        <taxon>Neolewinella</taxon>
    </lineage>
</organism>
<dbReference type="RefSeq" id="WP_090168261.1">
    <property type="nucleotide sequence ID" value="NZ_FOFB01000011.1"/>
</dbReference>
<dbReference type="PROSITE" id="PS51257">
    <property type="entry name" value="PROKAR_LIPOPROTEIN"/>
    <property type="match status" value="1"/>
</dbReference>